<evidence type="ECO:0000256" key="3">
    <source>
        <dbReference type="ARBA" id="ARBA00022692"/>
    </source>
</evidence>
<evidence type="ECO:0000256" key="9">
    <source>
        <dbReference type="SAM" id="SignalP"/>
    </source>
</evidence>
<dbReference type="InterPro" id="IPR017937">
    <property type="entry name" value="Thioredoxin_CS"/>
</dbReference>
<reference evidence="11 12" key="1">
    <citation type="journal article" date="2012" name="J. Bacteriol.">
        <title>Genome Sequence of Nitratireductor indicus Type Strain C115.</title>
        <authorList>
            <person name="Lai Q."/>
            <person name="Li G."/>
            <person name="Yu Z."/>
            <person name="Shao Z."/>
        </authorList>
    </citation>
    <scope>NUCLEOTIDE SEQUENCE [LARGE SCALE GENOMIC DNA]</scope>
    <source>
        <strain evidence="11 12">C115</strain>
    </source>
</reference>
<dbReference type="NCBIfam" id="NF001419">
    <property type="entry name" value="PRK00293.1"/>
    <property type="match status" value="1"/>
</dbReference>
<feature type="transmembrane region" description="Helical" evidence="8">
    <location>
        <begin position="364"/>
        <end position="386"/>
    </location>
</feature>
<dbReference type="Gene3D" id="2.60.40.1250">
    <property type="entry name" value="Thiol:disulfide interchange protein DsbD, N-terminal domain"/>
    <property type="match status" value="1"/>
</dbReference>
<evidence type="ECO:0000256" key="5">
    <source>
        <dbReference type="ARBA" id="ARBA00022989"/>
    </source>
</evidence>
<keyword evidence="3 8" id="KW-0812">Transmembrane</keyword>
<evidence type="ECO:0000256" key="2">
    <source>
        <dbReference type="ARBA" id="ARBA00022475"/>
    </source>
</evidence>
<feature type="transmembrane region" description="Helical" evidence="8">
    <location>
        <begin position="398"/>
        <end position="416"/>
    </location>
</feature>
<keyword evidence="5 8" id="KW-1133">Transmembrane helix</keyword>
<dbReference type="GO" id="GO:0017004">
    <property type="term" value="P:cytochrome complex assembly"/>
    <property type="evidence" value="ECO:0007669"/>
    <property type="project" value="UniProtKB-KW"/>
</dbReference>
<comment type="subcellular location">
    <subcellularLocation>
        <location evidence="1">Cell membrane</location>
        <topology evidence="1">Multi-pass membrane protein</topology>
    </subcellularLocation>
</comment>
<evidence type="ECO:0000256" key="1">
    <source>
        <dbReference type="ARBA" id="ARBA00004651"/>
    </source>
</evidence>
<dbReference type="InterPro" id="IPR028250">
    <property type="entry name" value="DsbDN"/>
</dbReference>
<dbReference type="GO" id="GO:0005886">
    <property type="term" value="C:plasma membrane"/>
    <property type="evidence" value="ECO:0007669"/>
    <property type="project" value="UniProtKB-SubCell"/>
</dbReference>
<feature type="transmembrane region" description="Helical" evidence="8">
    <location>
        <begin position="243"/>
        <end position="267"/>
    </location>
</feature>
<evidence type="ECO:0000256" key="8">
    <source>
        <dbReference type="SAM" id="Phobius"/>
    </source>
</evidence>
<feature type="transmembrane region" description="Helical" evidence="8">
    <location>
        <begin position="422"/>
        <end position="443"/>
    </location>
</feature>
<evidence type="ECO:0000313" key="12">
    <source>
        <dbReference type="Proteomes" id="UP000007374"/>
    </source>
</evidence>
<dbReference type="AlphaFoldDB" id="K2P5G6"/>
<protein>
    <submittedName>
        <fullName evidence="11">Cytochrome c biogenesis protein transmembrane region</fullName>
    </submittedName>
</protein>
<evidence type="ECO:0000313" key="11">
    <source>
        <dbReference type="EMBL" id="EKF42561.1"/>
    </source>
</evidence>
<proteinExistence type="predicted"/>
<keyword evidence="2" id="KW-1003">Cell membrane</keyword>
<keyword evidence="7" id="KW-0676">Redox-active center</keyword>
<dbReference type="Proteomes" id="UP000007374">
    <property type="component" value="Unassembled WGS sequence"/>
</dbReference>
<dbReference type="Pfam" id="PF13899">
    <property type="entry name" value="Thioredoxin_7"/>
    <property type="match status" value="1"/>
</dbReference>
<dbReference type="InterPro" id="IPR036249">
    <property type="entry name" value="Thioredoxin-like_sf"/>
</dbReference>
<sequence>MRSFVAAFFLILLHAVALASATAQTISPGGKPLPMDEAFRLSAQRNEDGRVRLQWTIAPGYYLYQDGFGLRSDASDLPLPSLEGEAVSKNDPTFGVTTIYHDRVAATVPVSRGVKELTVSFQGCQDGGICYPPASRSVDPLTLAVSGGGGGRSGAPAMSEWVQAPAIPGPEMSQPESGGITLSRNDQGMVAGLLADGGVLFVLGSFLLFGLALAFTPCVLPMYPILGGALARQGDRLTPLRGLALSLAFVLAMSSAFALLGVVAAWSGQNLQMVLQSPLAVGAVAALFAVLALPMFGLFELQLPASWVSAVGRVGQGRRGSLASAGLLGFTSALIVGPCVTAPLAGALLHIAQTGDVRLGAASLFALGLGKGIPLIAFGTFGPAALPKTGAWMNGVRQAFGFVFLGAAIWMLSRLVPASVTMALWALLAIGTATFLGAFDTLSPDAPGSRRVGKAAGLAAALYGILLGVGAASGSGDPFRPLDRMLVAGAMIGERPAGLDFQLVEEPQDLDRQVARAGGRTTLLYVTADWCVTCAAIERSVLSDPATQQLLSGLHLVKVDVSENTMSHQELMRRLEAFGPPTMVFLDPQGREVSNTRLVGDVTRSGLADAVSRAEAGS</sequence>
<dbReference type="PROSITE" id="PS51352">
    <property type="entry name" value="THIOREDOXIN_2"/>
    <property type="match status" value="1"/>
</dbReference>
<dbReference type="InterPro" id="IPR036929">
    <property type="entry name" value="DsbDN_sf"/>
</dbReference>
<evidence type="ECO:0000256" key="4">
    <source>
        <dbReference type="ARBA" id="ARBA00022748"/>
    </source>
</evidence>
<dbReference type="SUPFAM" id="SSF74863">
    <property type="entry name" value="Thiol:disulfide interchange protein DsbD, N-terminal domain (DsbD-alpha)"/>
    <property type="match status" value="1"/>
</dbReference>
<dbReference type="EMBL" id="AMSI01000006">
    <property type="protein sequence ID" value="EKF42561.1"/>
    <property type="molecule type" value="Genomic_DNA"/>
</dbReference>
<dbReference type="STRING" id="721133.SAMN05216176_106208"/>
<dbReference type="Pfam" id="PF02683">
    <property type="entry name" value="DsbD_TM"/>
    <property type="match status" value="1"/>
</dbReference>
<feature type="transmembrane region" description="Helical" evidence="8">
    <location>
        <begin position="279"/>
        <end position="301"/>
    </location>
</feature>
<feature type="transmembrane region" description="Helical" evidence="8">
    <location>
        <begin position="199"/>
        <end position="223"/>
    </location>
</feature>
<dbReference type="PANTHER" id="PTHR32234:SF0">
    <property type="entry name" value="THIOL:DISULFIDE INTERCHANGE PROTEIN DSBD"/>
    <property type="match status" value="1"/>
</dbReference>
<dbReference type="PATRIC" id="fig|1231190.3.peg.2268"/>
<accession>K2P5G6</accession>
<feature type="signal peptide" evidence="9">
    <location>
        <begin position="1"/>
        <end position="19"/>
    </location>
</feature>
<dbReference type="InterPro" id="IPR013766">
    <property type="entry name" value="Thioredoxin_domain"/>
</dbReference>
<keyword evidence="9" id="KW-0732">Signal</keyword>
<gene>
    <name evidence="11" type="ORF">NA8A_10878</name>
</gene>
<dbReference type="OrthoDB" id="9811036at2"/>
<dbReference type="SUPFAM" id="SSF52833">
    <property type="entry name" value="Thioredoxin-like"/>
    <property type="match status" value="1"/>
</dbReference>
<keyword evidence="12" id="KW-1185">Reference proteome</keyword>
<keyword evidence="4" id="KW-0201">Cytochrome c-type biogenesis</keyword>
<feature type="chain" id="PRO_5003862683" evidence="9">
    <location>
        <begin position="20"/>
        <end position="618"/>
    </location>
</feature>
<dbReference type="eggNOG" id="COG4232">
    <property type="taxonomic scope" value="Bacteria"/>
</dbReference>
<organism evidence="11 12">
    <name type="scientific">Nitratireductor indicus C115</name>
    <dbReference type="NCBI Taxonomy" id="1231190"/>
    <lineage>
        <taxon>Bacteria</taxon>
        <taxon>Pseudomonadati</taxon>
        <taxon>Pseudomonadota</taxon>
        <taxon>Alphaproteobacteria</taxon>
        <taxon>Hyphomicrobiales</taxon>
        <taxon>Phyllobacteriaceae</taxon>
        <taxon>Nitratireductor</taxon>
    </lineage>
</organism>
<feature type="domain" description="Thioredoxin" evidence="10">
    <location>
        <begin position="490"/>
        <end position="616"/>
    </location>
</feature>
<dbReference type="InterPro" id="IPR003834">
    <property type="entry name" value="Cyt_c_assmbl_TM_dom"/>
</dbReference>
<keyword evidence="6 8" id="KW-0472">Membrane</keyword>
<feature type="transmembrane region" description="Helical" evidence="8">
    <location>
        <begin position="322"/>
        <end position="352"/>
    </location>
</feature>
<name>K2P5G6_9HYPH</name>
<dbReference type="GO" id="GO:0015035">
    <property type="term" value="F:protein-disulfide reductase activity"/>
    <property type="evidence" value="ECO:0007669"/>
    <property type="project" value="TreeGrafter"/>
</dbReference>
<evidence type="ECO:0000259" key="10">
    <source>
        <dbReference type="PROSITE" id="PS51352"/>
    </source>
</evidence>
<feature type="transmembrane region" description="Helical" evidence="8">
    <location>
        <begin position="455"/>
        <end position="474"/>
    </location>
</feature>
<dbReference type="Gene3D" id="3.40.30.10">
    <property type="entry name" value="Glutaredoxin"/>
    <property type="match status" value="1"/>
</dbReference>
<dbReference type="Pfam" id="PF11412">
    <property type="entry name" value="DsbD_N"/>
    <property type="match status" value="1"/>
</dbReference>
<comment type="caution">
    <text evidence="11">The sequence shown here is derived from an EMBL/GenBank/DDBJ whole genome shotgun (WGS) entry which is preliminary data.</text>
</comment>
<dbReference type="RefSeq" id="WP_009756564.1">
    <property type="nucleotide sequence ID" value="NZ_AMSI01000006.1"/>
</dbReference>
<dbReference type="GO" id="GO:0045454">
    <property type="term" value="P:cell redox homeostasis"/>
    <property type="evidence" value="ECO:0007669"/>
    <property type="project" value="TreeGrafter"/>
</dbReference>
<evidence type="ECO:0000256" key="7">
    <source>
        <dbReference type="ARBA" id="ARBA00023284"/>
    </source>
</evidence>
<dbReference type="PANTHER" id="PTHR32234">
    <property type="entry name" value="THIOL:DISULFIDE INTERCHANGE PROTEIN DSBD"/>
    <property type="match status" value="1"/>
</dbReference>
<evidence type="ECO:0000256" key="6">
    <source>
        <dbReference type="ARBA" id="ARBA00023136"/>
    </source>
</evidence>
<dbReference type="PROSITE" id="PS00194">
    <property type="entry name" value="THIOREDOXIN_1"/>
    <property type="match status" value="1"/>
</dbReference>